<dbReference type="HOGENOM" id="CLU_027551_0_3_5"/>
<dbReference type="EMBL" id="GL883077">
    <property type="protein sequence ID" value="EGF93391.1"/>
    <property type="molecule type" value="Genomic_DNA"/>
</dbReference>
<evidence type="ECO:0000313" key="3">
    <source>
        <dbReference type="EMBL" id="EGF93391.1"/>
    </source>
</evidence>
<keyword evidence="4" id="KW-1185">Reference proteome</keyword>
<keyword evidence="1" id="KW-0732">Signal</keyword>
<dbReference type="Pfam" id="PF10503">
    <property type="entry name" value="Esterase_PHB"/>
    <property type="match status" value="1"/>
</dbReference>
<evidence type="ECO:0000313" key="4">
    <source>
        <dbReference type="Proteomes" id="UP000006512"/>
    </source>
</evidence>
<dbReference type="eggNOG" id="COG3509">
    <property type="taxonomic scope" value="Bacteria"/>
</dbReference>
<dbReference type="InterPro" id="IPR010126">
    <property type="entry name" value="Esterase_phb"/>
</dbReference>
<organism evidence="3 4">
    <name type="scientific">Asticcacaulis biprosthecium C19</name>
    <dbReference type="NCBI Taxonomy" id="715226"/>
    <lineage>
        <taxon>Bacteria</taxon>
        <taxon>Pseudomonadati</taxon>
        <taxon>Pseudomonadota</taxon>
        <taxon>Alphaproteobacteria</taxon>
        <taxon>Caulobacterales</taxon>
        <taxon>Caulobacteraceae</taxon>
        <taxon>Asticcacaulis</taxon>
    </lineage>
</organism>
<protein>
    <submittedName>
        <fullName evidence="3">Esterase, PHB depolymerase family protein</fullName>
    </submittedName>
</protein>
<proteinExistence type="predicted"/>
<name>F4QKT9_9CAUL</name>
<dbReference type="InterPro" id="IPR029058">
    <property type="entry name" value="AB_hydrolase_fold"/>
</dbReference>
<dbReference type="AlphaFoldDB" id="F4QKT9"/>
<dbReference type="Proteomes" id="UP000006512">
    <property type="component" value="Unassembled WGS sequence"/>
</dbReference>
<dbReference type="GO" id="GO:0016787">
    <property type="term" value="F:hydrolase activity"/>
    <property type="evidence" value="ECO:0007669"/>
    <property type="project" value="UniProtKB-KW"/>
</dbReference>
<evidence type="ECO:0000256" key="2">
    <source>
        <dbReference type="ARBA" id="ARBA00022801"/>
    </source>
</evidence>
<dbReference type="GO" id="GO:0005576">
    <property type="term" value="C:extracellular region"/>
    <property type="evidence" value="ECO:0007669"/>
    <property type="project" value="InterPro"/>
</dbReference>
<evidence type="ECO:0000256" key="1">
    <source>
        <dbReference type="ARBA" id="ARBA00022729"/>
    </source>
</evidence>
<dbReference type="OrthoDB" id="9764953at2"/>
<sequence>MKLFPKIDMKEATRLTKLGKLEEALAVLTGKAPAHAEVDPDVIDMTPPLTASAAWTAAKPRPYRRGTGTDSLPDGARFETLTFANAAGSRDYKLYVPSTYAGTPVPLVVMLHGCTQSPDDFATGTGMNHLAEHHGFLVAYPTQPQSANANRCWNWFRPEDQARDRGEPSIIAGIVRKIMADYRVRPGEVFAAGLSAGGAEAAILAMTYPDLFAAIGVHSGVAAGAAHDMASAFTAMSQGGKSALKPSDRTVPTIVFHGDADHTVNRANGNQVIAQCHAQGPAGHSPTSALHEGVSAGGRTYTRTVTSDTHGRVLSEHWLIHGAGHAWAGGHSAGSYTDPKGPDASQEMLRFFFEAAGRPATP</sequence>
<dbReference type="SUPFAM" id="SSF53474">
    <property type="entry name" value="alpha/beta-Hydrolases"/>
    <property type="match status" value="1"/>
</dbReference>
<dbReference type="RefSeq" id="WP_006272588.1">
    <property type="nucleotide sequence ID" value="NZ_GL883077.1"/>
</dbReference>
<accession>F4QKT9</accession>
<dbReference type="STRING" id="715226.ABI_18310"/>
<keyword evidence="2" id="KW-0378">Hydrolase</keyword>
<dbReference type="Gene3D" id="3.40.50.1820">
    <property type="entry name" value="alpha/beta hydrolase"/>
    <property type="match status" value="1"/>
</dbReference>
<dbReference type="NCBIfam" id="TIGR01840">
    <property type="entry name" value="esterase_phb"/>
    <property type="match status" value="1"/>
</dbReference>
<dbReference type="PANTHER" id="PTHR43037">
    <property type="entry name" value="UNNAMED PRODUCT-RELATED"/>
    <property type="match status" value="1"/>
</dbReference>
<dbReference type="PANTHER" id="PTHR43037:SF1">
    <property type="entry name" value="BLL1128 PROTEIN"/>
    <property type="match status" value="1"/>
</dbReference>
<gene>
    <name evidence="3" type="ORF">ABI_18310</name>
</gene>
<dbReference type="InterPro" id="IPR050955">
    <property type="entry name" value="Plant_Biomass_Hydrol_Est"/>
</dbReference>
<reference evidence="4" key="1">
    <citation type="submission" date="2011-03" db="EMBL/GenBank/DDBJ databases">
        <title>Draft genome sequence of Brevundimonas diminuta.</title>
        <authorList>
            <person name="Brown P.J.B."/>
            <person name="Buechlein A."/>
            <person name="Hemmerich C."/>
            <person name="Brun Y.V."/>
        </authorList>
    </citation>
    <scope>NUCLEOTIDE SEQUENCE [LARGE SCALE GENOMIC DNA]</scope>
    <source>
        <strain evidence="4">C19</strain>
    </source>
</reference>